<name>A0A285TTD2_9HYPH</name>
<dbReference type="OrthoDB" id="8450901at2"/>
<dbReference type="AlphaFoldDB" id="A0A285TTD2"/>
<evidence type="ECO:0000313" key="2">
    <source>
        <dbReference type="Proteomes" id="UP000219331"/>
    </source>
</evidence>
<dbReference type="EMBL" id="OBML01000017">
    <property type="protein sequence ID" value="SOC27004.1"/>
    <property type="molecule type" value="Genomic_DNA"/>
</dbReference>
<sequence>MAKARGDSLTGDLLSWQPERVAVGFDAGDLRGNRIASRISQAVSLALKNCDRSRAEIARMMSADLGYTISEATLDAYASEAKETHKITLERFIALVEATGCHDLLGFVADIFGYACVPQKFAALIELHQIEEHEREIAARKQALQSKWRSGR</sequence>
<accession>A0A285TTD2</accession>
<dbReference type="Proteomes" id="UP000219331">
    <property type="component" value="Unassembled WGS sequence"/>
</dbReference>
<gene>
    <name evidence="1" type="ORF">SAMN05421512_11739</name>
</gene>
<organism evidence="1 2">
    <name type="scientific">Stappia indica</name>
    <dbReference type="NCBI Taxonomy" id="538381"/>
    <lineage>
        <taxon>Bacteria</taxon>
        <taxon>Pseudomonadati</taxon>
        <taxon>Pseudomonadota</taxon>
        <taxon>Alphaproteobacteria</taxon>
        <taxon>Hyphomicrobiales</taxon>
        <taxon>Stappiaceae</taxon>
        <taxon>Stappia</taxon>
    </lineage>
</organism>
<keyword evidence="2" id="KW-1185">Reference proteome</keyword>
<evidence type="ECO:0000313" key="1">
    <source>
        <dbReference type="EMBL" id="SOC27004.1"/>
    </source>
</evidence>
<reference evidence="1 2" key="1">
    <citation type="submission" date="2017-08" db="EMBL/GenBank/DDBJ databases">
        <authorList>
            <person name="de Groot N.N."/>
        </authorList>
    </citation>
    <scope>NUCLEOTIDE SEQUENCE [LARGE SCALE GENOMIC DNA]</scope>
    <source>
        <strain evidence="1 2">USBA 352</strain>
    </source>
</reference>
<proteinExistence type="predicted"/>
<dbReference type="RefSeq" id="WP_097176638.1">
    <property type="nucleotide sequence ID" value="NZ_OBML01000017.1"/>
</dbReference>
<protein>
    <submittedName>
        <fullName evidence="1">Uncharacterized protein</fullName>
    </submittedName>
</protein>